<dbReference type="GeneID" id="37197955"/>
<dbReference type="Pfam" id="PF05686">
    <property type="entry name" value="Glyco_transf_90"/>
    <property type="match status" value="1"/>
</dbReference>
<proteinExistence type="predicted"/>
<dbReference type="EMBL" id="KZ824279">
    <property type="protein sequence ID" value="RAL13477.1"/>
    <property type="molecule type" value="Genomic_DNA"/>
</dbReference>
<accession>A0A395I0M4</accession>
<dbReference type="InterPro" id="IPR006598">
    <property type="entry name" value="CAP10"/>
</dbReference>
<gene>
    <name evidence="2" type="ORF">BO97DRAFT_388636</name>
</gene>
<feature type="domain" description="Glycosyl transferase CAP10" evidence="1">
    <location>
        <begin position="156"/>
        <end position="405"/>
    </location>
</feature>
<dbReference type="Proteomes" id="UP000248961">
    <property type="component" value="Unassembled WGS sequence"/>
</dbReference>
<dbReference type="AlphaFoldDB" id="A0A395I0M4"/>
<dbReference type="SMART" id="SM00672">
    <property type="entry name" value="CAP10"/>
    <property type="match status" value="1"/>
</dbReference>
<reference evidence="2 3" key="1">
    <citation type="submission" date="2018-02" db="EMBL/GenBank/DDBJ databases">
        <title>The genomes of Aspergillus section Nigri reveals drivers in fungal speciation.</title>
        <authorList>
            <consortium name="DOE Joint Genome Institute"/>
            <person name="Vesth T.C."/>
            <person name="Nybo J."/>
            <person name="Theobald S."/>
            <person name="Brandl J."/>
            <person name="Frisvad J.C."/>
            <person name="Nielsen K.F."/>
            <person name="Lyhne E.K."/>
            <person name="Kogle M.E."/>
            <person name="Kuo A."/>
            <person name="Riley R."/>
            <person name="Clum A."/>
            <person name="Nolan M."/>
            <person name="Lipzen A."/>
            <person name="Salamov A."/>
            <person name="Henrissat B."/>
            <person name="Wiebenga A."/>
            <person name="De vries R.P."/>
            <person name="Grigoriev I.V."/>
            <person name="Mortensen U.H."/>
            <person name="Andersen M.R."/>
            <person name="Baker S.E."/>
        </authorList>
    </citation>
    <scope>NUCLEOTIDE SEQUENCE [LARGE SCALE GENOMIC DNA]</scope>
    <source>
        <strain evidence="2 3">CBS 101889</strain>
    </source>
</reference>
<dbReference type="PANTHER" id="PTHR12203:SF112">
    <property type="entry name" value="DUF821 DOMAIN PROTEIN (AFU_ORTHOLOGUE AFUA_2G14740)"/>
    <property type="match status" value="1"/>
</dbReference>
<keyword evidence="3" id="KW-1185">Reference proteome</keyword>
<organism evidence="2 3">
    <name type="scientific">Aspergillus homomorphus (strain CBS 101889)</name>
    <dbReference type="NCBI Taxonomy" id="1450537"/>
    <lineage>
        <taxon>Eukaryota</taxon>
        <taxon>Fungi</taxon>
        <taxon>Dikarya</taxon>
        <taxon>Ascomycota</taxon>
        <taxon>Pezizomycotina</taxon>
        <taxon>Eurotiomycetes</taxon>
        <taxon>Eurotiomycetidae</taxon>
        <taxon>Eurotiales</taxon>
        <taxon>Aspergillaceae</taxon>
        <taxon>Aspergillus</taxon>
        <taxon>Aspergillus subgen. Circumdati</taxon>
    </lineage>
</organism>
<dbReference type="RefSeq" id="XP_025552631.1">
    <property type="nucleotide sequence ID" value="XM_025693666.1"/>
</dbReference>
<evidence type="ECO:0000313" key="2">
    <source>
        <dbReference type="EMBL" id="RAL13477.1"/>
    </source>
</evidence>
<sequence length="423" mass="47566">MYSISKTHLLATAAVLSLIITTFLVFSTQYSTSVAKYALKTSLKPGYCPHVEWNNSSDWEFHVERDGNNYGLTAQQCRAAFPKLFVEIDKSTATRKDNPITFDELDKIPVSDGMVRGIIDNGQLYILDYAPQPATFTRAKATLHALHRALSASPSQLPSLEFILTTEDFHTPSPDDPTPLIWSYTKQPEDRNTWLMPDFGYWSWPEVHAGPYSSVRARLRTIDEGSPQTSTPALPFQSKRKQLLWRGATAPNPSIRGTLLKATQGKSWASVRVLDWDNPDGHFLPLEDHCRYMFLAHTEGRSFSGRGKYLLNCKSVVVSHPLRWVEAHHAALVAAPHPEANYVQVADGWADLEEKMRWLIDHPVEAERIAVNAVAVFRDRYLTPAAEACYWRELVTGFASVLAFEPVVLGRPGVLFEDWVLGV</sequence>
<name>A0A395I0M4_ASPHC</name>
<evidence type="ECO:0000259" key="1">
    <source>
        <dbReference type="SMART" id="SM00672"/>
    </source>
</evidence>
<dbReference type="VEuPathDB" id="FungiDB:BO97DRAFT_388636"/>
<dbReference type="InterPro" id="IPR051091">
    <property type="entry name" value="O-Glucosyltr/Glycosyltrsf_90"/>
</dbReference>
<dbReference type="PANTHER" id="PTHR12203">
    <property type="entry name" value="KDEL LYS-ASP-GLU-LEU CONTAINING - RELATED"/>
    <property type="match status" value="1"/>
</dbReference>
<dbReference type="OrthoDB" id="202415at2759"/>
<protein>
    <recommendedName>
        <fullName evidence="1">Glycosyl transferase CAP10 domain-containing protein</fullName>
    </recommendedName>
</protein>
<evidence type="ECO:0000313" key="3">
    <source>
        <dbReference type="Proteomes" id="UP000248961"/>
    </source>
</evidence>